<dbReference type="AlphaFoldDB" id="A0A182IFB4"/>
<evidence type="ECO:0000313" key="1">
    <source>
        <dbReference type="EnsemblMetazoa" id="AARA014183-PA"/>
    </source>
</evidence>
<proteinExistence type="predicted"/>
<reference evidence="1" key="1">
    <citation type="submission" date="2022-08" db="UniProtKB">
        <authorList>
            <consortium name="EnsemblMetazoa"/>
        </authorList>
    </citation>
    <scope>IDENTIFICATION</scope>
    <source>
        <strain evidence="1">Dongola</strain>
    </source>
</reference>
<dbReference type="EMBL" id="APCN01000890">
    <property type="status" value="NOT_ANNOTATED_CDS"/>
    <property type="molecule type" value="Genomic_DNA"/>
</dbReference>
<name>A0A182IFB4_ANOAR</name>
<dbReference type="VEuPathDB" id="VectorBase:AARA014183"/>
<accession>A0A182IFB4</accession>
<evidence type="ECO:0000313" key="2">
    <source>
        <dbReference type="Proteomes" id="UP000075840"/>
    </source>
</evidence>
<dbReference type="Proteomes" id="UP000075840">
    <property type="component" value="Unassembled WGS sequence"/>
</dbReference>
<organism evidence="1 2">
    <name type="scientific">Anopheles arabiensis</name>
    <name type="common">Mosquito</name>
    <dbReference type="NCBI Taxonomy" id="7173"/>
    <lineage>
        <taxon>Eukaryota</taxon>
        <taxon>Metazoa</taxon>
        <taxon>Ecdysozoa</taxon>
        <taxon>Arthropoda</taxon>
        <taxon>Hexapoda</taxon>
        <taxon>Insecta</taxon>
        <taxon>Pterygota</taxon>
        <taxon>Neoptera</taxon>
        <taxon>Endopterygota</taxon>
        <taxon>Diptera</taxon>
        <taxon>Nematocera</taxon>
        <taxon>Culicoidea</taxon>
        <taxon>Culicidae</taxon>
        <taxon>Anophelinae</taxon>
        <taxon>Anopheles</taxon>
    </lineage>
</organism>
<protein>
    <submittedName>
        <fullName evidence="1">Uncharacterized protein</fullName>
    </submittedName>
</protein>
<dbReference type="EnsemblMetazoa" id="AARA014183-RA">
    <property type="protein sequence ID" value="AARA014183-PA"/>
    <property type="gene ID" value="AARA014183"/>
</dbReference>
<sequence>MMCVKCEYLCIIMFVK</sequence>
<keyword evidence="2" id="KW-1185">Reference proteome</keyword>